<sequence length="218" mass="25734">MELTKEQLQRVEHYLNVKRIDYIDIRLEIFDHIISDIEVKMESKKLDFETSFYAVTDKWNKHLKDTSSFYFGIMFSAPKMVINKAKKSFRKWFFILFIALIIPQFLLESITFSLSDSLISVLNLCFQIVSTICFIILLTLVILKKRIKTKSTYSFILKTQGWNLVYFPLTMFNSVFLKSEGGLNPFSVGLLTAFISIVFCYFHFYKKHKEAIKKYKIS</sequence>
<dbReference type="EMBL" id="LSFL01000035">
    <property type="protein sequence ID" value="OBY63231.1"/>
    <property type="molecule type" value="Genomic_DNA"/>
</dbReference>
<evidence type="ECO:0000313" key="2">
    <source>
        <dbReference type="EMBL" id="OBY63231.1"/>
    </source>
</evidence>
<organism evidence="2 3">
    <name type="scientific">Polaribacter reichenbachii</name>
    <dbReference type="NCBI Taxonomy" id="996801"/>
    <lineage>
        <taxon>Bacteria</taxon>
        <taxon>Pseudomonadati</taxon>
        <taxon>Bacteroidota</taxon>
        <taxon>Flavobacteriia</taxon>
        <taxon>Flavobacteriales</taxon>
        <taxon>Flavobacteriaceae</taxon>
    </lineage>
</organism>
<feature type="transmembrane region" description="Helical" evidence="1">
    <location>
        <begin position="118"/>
        <end position="143"/>
    </location>
</feature>
<keyword evidence="1" id="KW-0812">Transmembrane</keyword>
<keyword evidence="1" id="KW-1133">Transmembrane helix</keyword>
<protein>
    <submittedName>
        <fullName evidence="2">Uncharacterized protein</fullName>
    </submittedName>
</protein>
<dbReference type="OrthoDB" id="1188278at2"/>
<name>A0A1B8TU50_9FLAO</name>
<comment type="caution">
    <text evidence="2">The sequence shown here is derived from an EMBL/GenBank/DDBJ whole genome shotgun (WGS) entry which is preliminary data.</text>
</comment>
<proteinExistence type="predicted"/>
<accession>A0A1B8TU50</accession>
<keyword evidence="3" id="KW-1185">Reference proteome</keyword>
<feature type="transmembrane region" description="Helical" evidence="1">
    <location>
        <begin position="155"/>
        <end position="177"/>
    </location>
</feature>
<evidence type="ECO:0000256" key="1">
    <source>
        <dbReference type="SAM" id="Phobius"/>
    </source>
</evidence>
<reference evidence="3" key="1">
    <citation type="submission" date="2016-02" db="EMBL/GenBank/DDBJ databases">
        <title>Paenibacillus sp. LPB0068, isolated from Crassostrea gigas.</title>
        <authorList>
            <person name="Shin S.-K."/>
            <person name="Yi H."/>
        </authorList>
    </citation>
    <scope>NUCLEOTIDE SEQUENCE [LARGE SCALE GENOMIC DNA]</scope>
    <source>
        <strain evidence="3">KCTC 23969</strain>
    </source>
</reference>
<dbReference type="AlphaFoldDB" id="A0A1B8TU50"/>
<dbReference type="KEGG" id="prn:BW723_05335"/>
<evidence type="ECO:0000313" key="3">
    <source>
        <dbReference type="Proteomes" id="UP000092612"/>
    </source>
</evidence>
<feature type="transmembrane region" description="Helical" evidence="1">
    <location>
        <begin position="183"/>
        <end position="204"/>
    </location>
</feature>
<keyword evidence="1" id="KW-0472">Membrane</keyword>
<dbReference type="Proteomes" id="UP000092612">
    <property type="component" value="Unassembled WGS sequence"/>
</dbReference>
<gene>
    <name evidence="2" type="ORF">LPB301_10375</name>
</gene>
<feature type="transmembrane region" description="Helical" evidence="1">
    <location>
        <begin position="92"/>
        <end position="112"/>
    </location>
</feature>